<proteinExistence type="predicted"/>
<comment type="caution">
    <text evidence="2">The sequence shown here is derived from an EMBL/GenBank/DDBJ whole genome shotgun (WGS) entry which is preliminary data.</text>
</comment>
<dbReference type="InterPro" id="IPR027417">
    <property type="entry name" value="P-loop_NTPase"/>
</dbReference>
<dbReference type="Gene3D" id="3.40.50.300">
    <property type="entry name" value="P-loop containing nucleotide triphosphate hydrolases"/>
    <property type="match status" value="1"/>
</dbReference>
<name>N1W8V1_9LEPT</name>
<evidence type="ECO:0000313" key="3">
    <source>
        <dbReference type="Proteomes" id="UP000012227"/>
    </source>
</evidence>
<dbReference type="CDD" id="cd02042">
    <property type="entry name" value="ParAB_family"/>
    <property type="match status" value="1"/>
</dbReference>
<dbReference type="SUPFAM" id="SSF52540">
    <property type="entry name" value="P-loop containing nucleoside triphosphate hydrolases"/>
    <property type="match status" value="1"/>
</dbReference>
<dbReference type="Proteomes" id="UP000012227">
    <property type="component" value="Unassembled WGS sequence"/>
</dbReference>
<dbReference type="PANTHER" id="PTHR13696">
    <property type="entry name" value="P-LOOP CONTAINING NUCLEOSIDE TRIPHOSPHATE HYDROLASE"/>
    <property type="match status" value="1"/>
</dbReference>
<reference evidence="2 3" key="1">
    <citation type="submission" date="2013-03" db="EMBL/GenBank/DDBJ databases">
        <authorList>
            <person name="Harkins D.M."/>
            <person name="Durkin A.S."/>
            <person name="Brinkac L.M."/>
            <person name="Haft D.H."/>
            <person name="Selengut J.D."/>
            <person name="Sanka R."/>
            <person name="DePew J."/>
            <person name="Purushe J."/>
            <person name="Galloway R.L."/>
            <person name="Vinetz J.M."/>
            <person name="Sutton G.G."/>
            <person name="Nierman W.C."/>
            <person name="Fouts D.E."/>
        </authorList>
    </citation>
    <scope>NUCLEOTIDE SEQUENCE [LARGE SCALE GENOMIC DNA]</scope>
    <source>
        <strain evidence="2 3">Waz Holland</strain>
    </source>
</reference>
<protein>
    <submittedName>
        <fullName evidence="2">CobQ/CobB/MinD/ParA nucleotide binding domain protein</fullName>
    </submittedName>
</protein>
<dbReference type="STRING" id="1218591.LEP1GSC199_2046"/>
<dbReference type="InterPro" id="IPR025669">
    <property type="entry name" value="AAA_dom"/>
</dbReference>
<sequence length="282" mass="31625">MLSPFQGKFKKKSVVNERIGRILCPMKVISVSNIKGGSGKSTTAAHLACALARRGKTLVVDMDMQGDLTDYCLPDLDLAQLDESNVMSVLLGMKRMTDCIRETKQFDVLPSTLSLAKLTKYNPDSTSLCLQFKRALDEVRNKYKFVIIDTPGSAKHELTTAIYNSELILIPVTPSKWTIRAVNLLLDEITQTETIFSQKKKIAFVPSWFGPSKKHRELLEKLKQIEEIPCLAEIPKSESIKTKTEKQEPLKKDSNAWHAFDLLADEAITLVDPENSILSMKP</sequence>
<feature type="domain" description="AAA" evidence="1">
    <location>
        <begin position="26"/>
        <end position="195"/>
    </location>
</feature>
<gene>
    <name evidence="2" type="ORF">LEP1GSC199_2046</name>
</gene>
<dbReference type="PANTHER" id="PTHR13696:SF52">
    <property type="entry name" value="PARA FAMILY PROTEIN CT_582"/>
    <property type="match status" value="1"/>
</dbReference>
<accession>N1W8V1</accession>
<dbReference type="InterPro" id="IPR050678">
    <property type="entry name" value="DNA_Partitioning_ATPase"/>
</dbReference>
<dbReference type="AlphaFoldDB" id="N1W8V1"/>
<evidence type="ECO:0000313" key="2">
    <source>
        <dbReference type="EMBL" id="EMY69617.1"/>
    </source>
</evidence>
<evidence type="ECO:0000259" key="1">
    <source>
        <dbReference type="Pfam" id="PF13614"/>
    </source>
</evidence>
<organism evidence="2 3">
    <name type="scientific">Leptospira vanthielii serovar Holland str. Waz Holland = ATCC 700522</name>
    <dbReference type="NCBI Taxonomy" id="1218591"/>
    <lineage>
        <taxon>Bacteria</taxon>
        <taxon>Pseudomonadati</taxon>
        <taxon>Spirochaetota</taxon>
        <taxon>Spirochaetia</taxon>
        <taxon>Leptospirales</taxon>
        <taxon>Leptospiraceae</taxon>
        <taxon>Leptospira</taxon>
    </lineage>
</organism>
<dbReference type="EMBL" id="AOGY02000051">
    <property type="protein sequence ID" value="EMY69617.1"/>
    <property type="molecule type" value="Genomic_DNA"/>
</dbReference>
<dbReference type="Pfam" id="PF13614">
    <property type="entry name" value="AAA_31"/>
    <property type="match status" value="1"/>
</dbReference>